<dbReference type="EMBL" id="JAODUP010000138">
    <property type="protein sequence ID" value="KAK2160179.1"/>
    <property type="molecule type" value="Genomic_DNA"/>
</dbReference>
<sequence length="234" mass="27293">MRLLPKSDDCRQTSHADSQCKSDISAKCLAPDSDVSRIVLRVSSGVLIDDGLICRCDDDADRLHWDEDNKMALTWYHHERTDWLIQYQFCTTKSRKRKCLLEDDVAVVIKSPKDSWNPTLQQWICSCLNGRYHMDSWILRDNIRPGKQFWEYHYTCDKRPCDVGQPCVRHYLNRAASQTIGFKFLCTCPEGRLCQSSSEGKPQAYETDGHDKDTGPFILRYCRPVHGWDRQPWK</sequence>
<proteinExistence type="predicted"/>
<comment type="caution">
    <text evidence="1">The sequence shown here is derived from an EMBL/GenBank/DDBJ whole genome shotgun (WGS) entry which is preliminary data.</text>
</comment>
<accession>A0AAD9NAL2</accession>
<evidence type="ECO:0000313" key="1">
    <source>
        <dbReference type="EMBL" id="KAK2160179.1"/>
    </source>
</evidence>
<dbReference type="AlphaFoldDB" id="A0AAD9NAL2"/>
<protein>
    <submittedName>
        <fullName evidence="1">Uncharacterized protein</fullName>
    </submittedName>
</protein>
<gene>
    <name evidence="1" type="ORF">LSH36_138g01048</name>
</gene>
<organism evidence="1 2">
    <name type="scientific">Paralvinella palmiformis</name>
    <dbReference type="NCBI Taxonomy" id="53620"/>
    <lineage>
        <taxon>Eukaryota</taxon>
        <taxon>Metazoa</taxon>
        <taxon>Spiralia</taxon>
        <taxon>Lophotrochozoa</taxon>
        <taxon>Annelida</taxon>
        <taxon>Polychaeta</taxon>
        <taxon>Sedentaria</taxon>
        <taxon>Canalipalpata</taxon>
        <taxon>Terebellida</taxon>
        <taxon>Terebelliformia</taxon>
        <taxon>Alvinellidae</taxon>
        <taxon>Paralvinella</taxon>
    </lineage>
</organism>
<keyword evidence="2" id="KW-1185">Reference proteome</keyword>
<reference evidence="1" key="1">
    <citation type="journal article" date="2023" name="Mol. Biol. Evol.">
        <title>Third-Generation Sequencing Reveals the Adaptive Role of the Epigenome in Three Deep-Sea Polychaetes.</title>
        <authorList>
            <person name="Perez M."/>
            <person name="Aroh O."/>
            <person name="Sun Y."/>
            <person name="Lan Y."/>
            <person name="Juniper S.K."/>
            <person name="Young C.R."/>
            <person name="Angers B."/>
            <person name="Qian P.Y."/>
        </authorList>
    </citation>
    <scope>NUCLEOTIDE SEQUENCE</scope>
    <source>
        <strain evidence="1">P08H-3</strain>
    </source>
</reference>
<evidence type="ECO:0000313" key="2">
    <source>
        <dbReference type="Proteomes" id="UP001208570"/>
    </source>
</evidence>
<dbReference type="Proteomes" id="UP001208570">
    <property type="component" value="Unassembled WGS sequence"/>
</dbReference>
<name>A0AAD9NAL2_9ANNE</name>